<proteinExistence type="inferred from homology"/>
<keyword evidence="2" id="KW-1185">Reference proteome</keyword>
<dbReference type="RefSeq" id="XP_022312850.1">
    <property type="nucleotide sequence ID" value="XM_022457142.1"/>
</dbReference>
<evidence type="ECO:0000313" key="4">
    <source>
        <dbReference type="RefSeq" id="XP_022312850.1"/>
    </source>
</evidence>
<dbReference type="Gene3D" id="3.30.1140.40">
    <property type="entry name" value="Tctex-1"/>
    <property type="match status" value="1"/>
</dbReference>
<comment type="similarity">
    <text evidence="1">Belongs to the dynein light chain Tctex-type family.</text>
</comment>
<dbReference type="InterPro" id="IPR005334">
    <property type="entry name" value="Tctex-1-like"/>
</dbReference>
<dbReference type="OrthoDB" id="10248487at2759"/>
<name>A0A8B8CB11_CRAVI</name>
<dbReference type="RefSeq" id="XP_022312947.1">
    <property type="nucleotide sequence ID" value="XM_022457239.1"/>
</dbReference>
<dbReference type="GeneID" id="111117984"/>
<organism evidence="2 6">
    <name type="scientific">Crassostrea virginica</name>
    <name type="common">Eastern oyster</name>
    <dbReference type="NCBI Taxonomy" id="6565"/>
    <lineage>
        <taxon>Eukaryota</taxon>
        <taxon>Metazoa</taxon>
        <taxon>Spiralia</taxon>
        <taxon>Lophotrochozoa</taxon>
        <taxon>Mollusca</taxon>
        <taxon>Bivalvia</taxon>
        <taxon>Autobranchia</taxon>
        <taxon>Pteriomorphia</taxon>
        <taxon>Ostreida</taxon>
        <taxon>Ostreoidea</taxon>
        <taxon>Ostreidae</taxon>
        <taxon>Crassostrea</taxon>
    </lineage>
</organism>
<evidence type="ECO:0000313" key="6">
    <source>
        <dbReference type="RefSeq" id="XP_022312948.1"/>
    </source>
</evidence>
<dbReference type="Pfam" id="PF03645">
    <property type="entry name" value="Tctex-1"/>
    <property type="match status" value="1"/>
</dbReference>
<evidence type="ECO:0000313" key="3">
    <source>
        <dbReference type="RefSeq" id="XP_022312847.1"/>
    </source>
</evidence>
<dbReference type="PANTHER" id="PTHR21255">
    <property type="entry name" value="T-COMPLEX-ASSOCIATED-TESTIS-EXPRESSED 1/ DYNEIN LIGHT CHAIN"/>
    <property type="match status" value="1"/>
</dbReference>
<dbReference type="Proteomes" id="UP000694844">
    <property type="component" value="Chromosome 2"/>
</dbReference>
<dbReference type="GO" id="GO:0045505">
    <property type="term" value="F:dynein intermediate chain binding"/>
    <property type="evidence" value="ECO:0007669"/>
    <property type="project" value="TreeGrafter"/>
</dbReference>
<dbReference type="GO" id="GO:0007018">
    <property type="term" value="P:microtubule-based movement"/>
    <property type="evidence" value="ECO:0007669"/>
    <property type="project" value="TreeGrafter"/>
</dbReference>
<dbReference type="PANTHER" id="PTHR21255:SF65">
    <property type="entry name" value="TCTEX1 DOMAIN-CONTAINING PROTEIN 2"/>
    <property type="match status" value="1"/>
</dbReference>
<dbReference type="CDD" id="cd21458">
    <property type="entry name" value="DLC-like_TCTEX1D1"/>
    <property type="match status" value="1"/>
</dbReference>
<dbReference type="GO" id="GO:0005868">
    <property type="term" value="C:cytoplasmic dynein complex"/>
    <property type="evidence" value="ECO:0007669"/>
    <property type="project" value="TreeGrafter"/>
</dbReference>
<reference evidence="3 4" key="1">
    <citation type="submission" date="2025-04" db="UniProtKB">
        <authorList>
            <consortium name="RefSeq"/>
        </authorList>
    </citation>
    <scope>IDENTIFICATION</scope>
    <source>
        <tissue evidence="3 4">Whole sample</tissue>
    </source>
</reference>
<evidence type="ECO:0000313" key="5">
    <source>
        <dbReference type="RefSeq" id="XP_022312947.1"/>
    </source>
</evidence>
<dbReference type="KEGG" id="cvn:111117984"/>
<dbReference type="GO" id="GO:0005737">
    <property type="term" value="C:cytoplasm"/>
    <property type="evidence" value="ECO:0007669"/>
    <property type="project" value="TreeGrafter"/>
</dbReference>
<dbReference type="AlphaFoldDB" id="A0A8B8CB11"/>
<dbReference type="RefSeq" id="XP_022312948.1">
    <property type="nucleotide sequence ID" value="XM_022457240.1"/>
</dbReference>
<dbReference type="InterPro" id="IPR038586">
    <property type="entry name" value="Tctex-1-like_sf"/>
</dbReference>
<dbReference type="KEGG" id="cvn:111117899"/>
<evidence type="ECO:0000313" key="7">
    <source>
        <dbReference type="RefSeq" id="XP_022312949.1"/>
    </source>
</evidence>
<dbReference type="RefSeq" id="XP_022312847.1">
    <property type="nucleotide sequence ID" value="XM_022457139.1"/>
</dbReference>
<protein>
    <submittedName>
        <fullName evidence="3 4">Tctex1 domain-containing protein 1-B-like</fullName>
    </submittedName>
</protein>
<dbReference type="RefSeq" id="XP_022312949.1">
    <property type="nucleotide sequence ID" value="XM_022457241.1"/>
</dbReference>
<sequence>MTDRDLAREKAAKLLKKQGSVSSLASSEVIKFHKVGSMSTVSVTEDTGHHDFKPPVRFENTYQLKPSKNFPSAKVKNVIRDVIEGYLAEEKYEPELCRQMTKTLSEIIKARVKEMMIPRFKIICTVHIGELKNSGLWVGSRCLWDASCDTFSTFEYRNKTLFAIGTVFGIYYE</sequence>
<gene>
    <name evidence="5 6 7" type="primary">LOC111117984</name>
    <name evidence="3 4" type="synonym">LOC111117899</name>
</gene>
<evidence type="ECO:0000256" key="1">
    <source>
        <dbReference type="ARBA" id="ARBA00005361"/>
    </source>
</evidence>
<accession>A0A8B8CB11</accession>
<evidence type="ECO:0000313" key="2">
    <source>
        <dbReference type="Proteomes" id="UP000694844"/>
    </source>
</evidence>